<dbReference type="GO" id="GO:0043590">
    <property type="term" value="C:bacterial nucleoid"/>
    <property type="evidence" value="ECO:0007669"/>
    <property type="project" value="TreeGrafter"/>
</dbReference>
<keyword evidence="7 9" id="KW-0234">DNA repair</keyword>
<proteinExistence type="inferred from homology"/>
<dbReference type="Gene3D" id="3.40.50.300">
    <property type="entry name" value="P-loop containing nucleotide triphosphate hydrolases"/>
    <property type="match status" value="2"/>
</dbReference>
<dbReference type="PANTHER" id="PTHR11059">
    <property type="entry name" value="DNA REPAIR PROTEIN RECN"/>
    <property type="match status" value="1"/>
</dbReference>
<dbReference type="FunFam" id="3.40.50.300:FF:000319">
    <property type="entry name" value="DNA repair protein RecN"/>
    <property type="match status" value="1"/>
</dbReference>
<feature type="coiled-coil region" evidence="10">
    <location>
        <begin position="329"/>
        <end position="360"/>
    </location>
</feature>
<gene>
    <name evidence="12" type="primary">recN</name>
    <name evidence="12" type="ORF">IAD15_09505</name>
</gene>
<dbReference type="InterPro" id="IPR027417">
    <property type="entry name" value="P-loop_NTPase"/>
</dbReference>
<evidence type="ECO:0000256" key="2">
    <source>
        <dbReference type="ARBA" id="ARBA00009441"/>
    </source>
</evidence>
<comment type="caution">
    <text evidence="12">The sequence shown here is derived from an EMBL/GenBank/DDBJ whole genome shotgun (WGS) entry which is preliminary data.</text>
</comment>
<dbReference type="AlphaFoldDB" id="A0A9D1L105"/>
<dbReference type="Pfam" id="PF02463">
    <property type="entry name" value="SMC_N"/>
    <property type="match status" value="1"/>
</dbReference>
<dbReference type="InterPro" id="IPR004604">
    <property type="entry name" value="DNA_recomb/repair_RecN"/>
</dbReference>
<dbReference type="FunFam" id="3.40.50.300:FF:000356">
    <property type="entry name" value="DNA repair protein RecN"/>
    <property type="match status" value="1"/>
</dbReference>
<dbReference type="SUPFAM" id="SSF52540">
    <property type="entry name" value="P-loop containing nucleoside triphosphate hydrolases"/>
    <property type="match status" value="1"/>
</dbReference>
<evidence type="ECO:0000313" key="13">
    <source>
        <dbReference type="Proteomes" id="UP000824175"/>
    </source>
</evidence>
<evidence type="ECO:0000259" key="11">
    <source>
        <dbReference type="Pfam" id="PF02463"/>
    </source>
</evidence>
<dbReference type="GO" id="GO:0006310">
    <property type="term" value="P:DNA recombination"/>
    <property type="evidence" value="ECO:0007669"/>
    <property type="project" value="InterPro"/>
</dbReference>
<comment type="function">
    <text evidence="1 9">May be involved in recombinational repair of damaged DNA.</text>
</comment>
<evidence type="ECO:0000256" key="5">
    <source>
        <dbReference type="ARBA" id="ARBA00022763"/>
    </source>
</evidence>
<evidence type="ECO:0000313" key="12">
    <source>
        <dbReference type="EMBL" id="HIU14290.1"/>
    </source>
</evidence>
<name>A0A9D1L105_9FIRM</name>
<dbReference type="PIRSF" id="PIRSF003128">
    <property type="entry name" value="RecN"/>
    <property type="match status" value="1"/>
</dbReference>
<evidence type="ECO:0000256" key="10">
    <source>
        <dbReference type="SAM" id="Coils"/>
    </source>
</evidence>
<evidence type="ECO:0000256" key="8">
    <source>
        <dbReference type="ARBA" id="ARBA00033408"/>
    </source>
</evidence>
<keyword evidence="4" id="KW-0547">Nucleotide-binding</keyword>
<reference evidence="12" key="1">
    <citation type="submission" date="2020-10" db="EMBL/GenBank/DDBJ databases">
        <authorList>
            <person name="Gilroy R."/>
        </authorList>
    </citation>
    <scope>NUCLEOTIDE SEQUENCE</scope>
    <source>
        <strain evidence="12">CHK195-11698</strain>
    </source>
</reference>
<evidence type="ECO:0000256" key="6">
    <source>
        <dbReference type="ARBA" id="ARBA00022840"/>
    </source>
</evidence>
<dbReference type="CDD" id="cd03241">
    <property type="entry name" value="ABC_RecN"/>
    <property type="match status" value="2"/>
</dbReference>
<protein>
    <recommendedName>
        <fullName evidence="3 9">DNA repair protein RecN</fullName>
    </recommendedName>
    <alternativeName>
        <fullName evidence="8 9">Recombination protein N</fullName>
    </alternativeName>
</protein>
<comment type="similarity">
    <text evidence="2 9">Belongs to the RecN family.</text>
</comment>
<dbReference type="GO" id="GO:0009432">
    <property type="term" value="P:SOS response"/>
    <property type="evidence" value="ECO:0007669"/>
    <property type="project" value="TreeGrafter"/>
</dbReference>
<keyword evidence="6" id="KW-0067">ATP-binding</keyword>
<dbReference type="Proteomes" id="UP000824175">
    <property type="component" value="Unassembled WGS sequence"/>
</dbReference>
<dbReference type="GO" id="GO:0006281">
    <property type="term" value="P:DNA repair"/>
    <property type="evidence" value="ECO:0007669"/>
    <property type="project" value="UniProtKB-KW"/>
</dbReference>
<evidence type="ECO:0000256" key="7">
    <source>
        <dbReference type="ARBA" id="ARBA00023204"/>
    </source>
</evidence>
<keyword evidence="5 9" id="KW-0227">DNA damage</keyword>
<keyword evidence="10" id="KW-0175">Coiled coil</keyword>
<evidence type="ECO:0000256" key="9">
    <source>
        <dbReference type="PIRNR" id="PIRNR003128"/>
    </source>
</evidence>
<accession>A0A9D1L105</accession>
<dbReference type="NCBIfam" id="TIGR00634">
    <property type="entry name" value="recN"/>
    <property type="match status" value="1"/>
</dbReference>
<organism evidence="12 13">
    <name type="scientific">Candidatus Fimiplasma intestinipullorum</name>
    <dbReference type="NCBI Taxonomy" id="2840825"/>
    <lineage>
        <taxon>Bacteria</taxon>
        <taxon>Bacillati</taxon>
        <taxon>Bacillota</taxon>
        <taxon>Clostridia</taxon>
        <taxon>Eubacteriales</taxon>
        <taxon>Candidatus Fimiplasma</taxon>
    </lineage>
</organism>
<feature type="coiled-coil region" evidence="10">
    <location>
        <begin position="211"/>
        <end position="238"/>
    </location>
</feature>
<feature type="domain" description="RecF/RecN/SMC N-terminal" evidence="11">
    <location>
        <begin position="1"/>
        <end position="504"/>
    </location>
</feature>
<dbReference type="PANTHER" id="PTHR11059:SF0">
    <property type="entry name" value="DNA REPAIR PROTEIN RECN"/>
    <property type="match status" value="1"/>
</dbReference>
<evidence type="ECO:0000256" key="3">
    <source>
        <dbReference type="ARBA" id="ARBA00021315"/>
    </source>
</evidence>
<sequence>MLKGLRIQNFAIIDALNIEFDEDMTCLTGETGAGKSIIIDAISMLMGARANASMVKSGADKAFIEGVFDIQDKPFVQQQLAENGFDVEDELVISREIQASGKSTARLNYRLVSASLLRQLMGTIIDIHSQFETQHLLNSKLHLSLLDRYLGDELQSLQTQYQKAYRNYREAKKQMEDLLATPADDEQLEFYESRIREIDKANLQAGELDQLEEEKKRMSQYEKINASVQETLSLLENDRGALTMLYEADHLLQRIDDQTLDPLKTGFEDTYYQLMDLTEQLRDYSQNLFFDEYRYQELSERIFLIHKLQKRYGYDISDILAKRDEMAEKVELIKHRDQLLDEAEQALAEMKQHASDLAAVLSMQRKEGAKKLEEAIEAELASLYMQQTRFVVQFEALDDLTADGQDRITFLISTNVGQALHPLSDVASGGELSRLMLGLKCIFSRIDGISTIIFDEVDTGVSGKVATAIGRKMKEIAHHCQVLCITHLPQVASFAAHHLYVYKEARDNRTHTAVKWLTDHERIDEIAKMMSNDEITAQARENAAALICENGKF</sequence>
<reference evidence="12" key="2">
    <citation type="journal article" date="2021" name="PeerJ">
        <title>Extensive microbial diversity within the chicken gut microbiome revealed by metagenomics and culture.</title>
        <authorList>
            <person name="Gilroy R."/>
            <person name="Ravi A."/>
            <person name="Getino M."/>
            <person name="Pursley I."/>
            <person name="Horton D.L."/>
            <person name="Alikhan N.F."/>
            <person name="Baker D."/>
            <person name="Gharbi K."/>
            <person name="Hall N."/>
            <person name="Watson M."/>
            <person name="Adriaenssens E.M."/>
            <person name="Foster-Nyarko E."/>
            <person name="Jarju S."/>
            <person name="Secka A."/>
            <person name="Antonio M."/>
            <person name="Oren A."/>
            <person name="Chaudhuri R.R."/>
            <person name="La Ragione R."/>
            <person name="Hildebrand F."/>
            <person name="Pallen M.J."/>
        </authorList>
    </citation>
    <scope>NUCLEOTIDE SEQUENCE</scope>
    <source>
        <strain evidence="12">CHK195-11698</strain>
    </source>
</reference>
<evidence type="ECO:0000256" key="1">
    <source>
        <dbReference type="ARBA" id="ARBA00003618"/>
    </source>
</evidence>
<feature type="coiled-coil region" evidence="10">
    <location>
        <begin position="154"/>
        <end position="181"/>
    </location>
</feature>
<dbReference type="InterPro" id="IPR003395">
    <property type="entry name" value="RecF/RecN/SMC_N"/>
</dbReference>
<dbReference type="EMBL" id="DVMJ01000080">
    <property type="protein sequence ID" value="HIU14290.1"/>
    <property type="molecule type" value="Genomic_DNA"/>
</dbReference>
<dbReference type="GO" id="GO:0005524">
    <property type="term" value="F:ATP binding"/>
    <property type="evidence" value="ECO:0007669"/>
    <property type="project" value="UniProtKB-KW"/>
</dbReference>
<evidence type="ECO:0000256" key="4">
    <source>
        <dbReference type="ARBA" id="ARBA00022741"/>
    </source>
</evidence>